<evidence type="ECO:0000313" key="2">
    <source>
        <dbReference type="Proteomes" id="UP000217696"/>
    </source>
</evidence>
<evidence type="ECO:0000313" key="1">
    <source>
        <dbReference type="EMBL" id="BAU28069.1"/>
    </source>
</evidence>
<keyword evidence="2" id="KW-1185">Reference proteome</keyword>
<dbReference type="OrthoDB" id="2679960at2"/>
<protein>
    <submittedName>
        <fullName evidence="1">Uncharacterized protein</fullName>
    </submittedName>
</protein>
<reference evidence="1 2" key="1">
    <citation type="submission" date="2015-12" db="EMBL/GenBank/DDBJ databases">
        <title>Genome sequence of Aneurinibacillus soli.</title>
        <authorList>
            <person name="Lee J.S."/>
            <person name="Lee K.C."/>
            <person name="Kim K.K."/>
            <person name="Lee B.W."/>
        </authorList>
    </citation>
    <scope>NUCLEOTIDE SEQUENCE [LARGE SCALE GENOMIC DNA]</scope>
    <source>
        <strain evidence="1 2">CB4</strain>
    </source>
</reference>
<dbReference type="EMBL" id="AP017312">
    <property type="protein sequence ID" value="BAU28069.1"/>
    <property type="molecule type" value="Genomic_DNA"/>
</dbReference>
<accession>A0A0U5AWE6</accession>
<dbReference type="KEGG" id="asoc:CB4_02243"/>
<proteinExistence type="predicted"/>
<dbReference type="AlphaFoldDB" id="A0A0U5AWE6"/>
<dbReference type="Proteomes" id="UP000217696">
    <property type="component" value="Chromosome"/>
</dbReference>
<gene>
    <name evidence="1" type="ORF">CB4_02243</name>
</gene>
<dbReference type="RefSeq" id="WP_096465856.1">
    <property type="nucleotide sequence ID" value="NZ_AP017312.1"/>
</dbReference>
<sequence length="152" mass="17324">MRWTLPIHTNGVLLSVFIGLVVGLFMYGKPVENTIHVGTPSGSFLIESDQLVRGPQMEIEATLRTYMLSNFGMPRMRAAWFEEIQEYRAEIHEKSVTIKVMMLDSASREDVQAVYNAVQGFAKTRLPQSLQPAYIVVTDTYKKERRDATPLR</sequence>
<name>A0A0U5AWE6_9BACL</name>
<organism evidence="1 2">
    <name type="scientific">Aneurinibacillus soli</name>
    <dbReference type="NCBI Taxonomy" id="1500254"/>
    <lineage>
        <taxon>Bacteria</taxon>
        <taxon>Bacillati</taxon>
        <taxon>Bacillota</taxon>
        <taxon>Bacilli</taxon>
        <taxon>Bacillales</taxon>
        <taxon>Paenibacillaceae</taxon>
        <taxon>Aneurinibacillus group</taxon>
        <taxon>Aneurinibacillus</taxon>
    </lineage>
</organism>